<dbReference type="Proteomes" id="UP000319160">
    <property type="component" value="Unassembled WGS sequence"/>
</dbReference>
<dbReference type="InterPro" id="IPR000757">
    <property type="entry name" value="Beta-glucanase-like"/>
</dbReference>
<dbReference type="CDD" id="cd00413">
    <property type="entry name" value="Glyco_hydrolase_16"/>
    <property type="match status" value="1"/>
</dbReference>
<dbReference type="EMBL" id="VFLP01000035">
    <property type="protein sequence ID" value="TRX92629.1"/>
    <property type="molecule type" value="Genomic_DNA"/>
</dbReference>
<dbReference type="STRING" id="2512241.A0A553HXE7"/>
<accession>A0A553HXE7</accession>
<proteinExistence type="predicted"/>
<dbReference type="OrthoDB" id="4388755at2759"/>
<organism evidence="3 4">
    <name type="scientific">Xylaria flabelliformis</name>
    <dbReference type="NCBI Taxonomy" id="2512241"/>
    <lineage>
        <taxon>Eukaryota</taxon>
        <taxon>Fungi</taxon>
        <taxon>Dikarya</taxon>
        <taxon>Ascomycota</taxon>
        <taxon>Pezizomycotina</taxon>
        <taxon>Sordariomycetes</taxon>
        <taxon>Xylariomycetidae</taxon>
        <taxon>Xylariales</taxon>
        <taxon>Xylariaceae</taxon>
        <taxon>Xylaria</taxon>
    </lineage>
</organism>
<gene>
    <name evidence="3" type="ORF">FHL15_006556</name>
</gene>
<evidence type="ECO:0000256" key="1">
    <source>
        <dbReference type="SAM" id="SignalP"/>
    </source>
</evidence>
<dbReference type="GO" id="GO:0004553">
    <property type="term" value="F:hydrolase activity, hydrolyzing O-glycosyl compounds"/>
    <property type="evidence" value="ECO:0007669"/>
    <property type="project" value="InterPro"/>
</dbReference>
<protein>
    <recommendedName>
        <fullName evidence="2">GH16 domain-containing protein</fullName>
    </recommendedName>
</protein>
<dbReference type="PROSITE" id="PS51762">
    <property type="entry name" value="GH16_2"/>
    <property type="match status" value="1"/>
</dbReference>
<feature type="chain" id="PRO_5021707824" description="GH16 domain-containing protein" evidence="1">
    <location>
        <begin position="23"/>
        <end position="384"/>
    </location>
</feature>
<evidence type="ECO:0000313" key="4">
    <source>
        <dbReference type="Proteomes" id="UP000319160"/>
    </source>
</evidence>
<sequence>MARQTLQSLLFIILQVLGRVACLKEVSDRQCDCYVTNDTSANYFTTHNFFDFRALTQYANVPRLIEDPYDSSDADETSEYFLNDNWTKVWGIQRWNNSDSVDSGDVPVLLVNSPNNIYIEKNTDENPTSETFMTMRTSRYEQYQSAAEFESISKSYHFLSVRMYARTIGAPGAVTAMFTYRNSGDPSQITSVQESDLEIRTMDPKDKVQYTNQPSYSTKGEGYDIPAATRNATTPIQADWTQWSVHRMDWTPKDTTWYIDGREVASIAFQVPRDPSQVIFNCWSDGGEWSGNMTTGSEAYLQIQWIDIVYNSTGNAKTTDDTTPSLSKVKRDGDGCQNICSIDDTPTTGTPVLVQGAASRISDHILGLGVAYIWIPLLLATFLI</sequence>
<dbReference type="GO" id="GO:0005975">
    <property type="term" value="P:carbohydrate metabolic process"/>
    <property type="evidence" value="ECO:0007669"/>
    <property type="project" value="InterPro"/>
</dbReference>
<dbReference type="InterPro" id="IPR013320">
    <property type="entry name" value="ConA-like_dom_sf"/>
</dbReference>
<keyword evidence="4" id="KW-1185">Reference proteome</keyword>
<evidence type="ECO:0000259" key="2">
    <source>
        <dbReference type="PROSITE" id="PS51762"/>
    </source>
</evidence>
<dbReference type="Pfam" id="PF00722">
    <property type="entry name" value="Glyco_hydro_16"/>
    <property type="match status" value="1"/>
</dbReference>
<comment type="caution">
    <text evidence="3">The sequence shown here is derived from an EMBL/GenBank/DDBJ whole genome shotgun (WGS) entry which is preliminary data.</text>
</comment>
<dbReference type="PANTHER" id="PTHR38121">
    <property type="entry name" value="GH16 DOMAIN-CONTAINING PROTEIN"/>
    <property type="match status" value="1"/>
</dbReference>
<dbReference type="AlphaFoldDB" id="A0A553HXE7"/>
<keyword evidence="1" id="KW-0732">Signal</keyword>
<feature type="domain" description="GH16" evidence="2">
    <location>
        <begin position="56"/>
        <end position="314"/>
    </location>
</feature>
<dbReference type="PANTHER" id="PTHR38121:SF4">
    <property type="entry name" value="GH16 DOMAIN-CONTAINING PROTEIN-RELATED"/>
    <property type="match status" value="1"/>
</dbReference>
<reference evidence="4" key="1">
    <citation type="submission" date="2019-06" db="EMBL/GenBank/DDBJ databases">
        <title>Draft genome sequence of the griseofulvin-producing fungus Xylaria cubensis strain G536.</title>
        <authorList>
            <person name="Mead M.E."/>
            <person name="Raja H.A."/>
            <person name="Steenwyk J.L."/>
            <person name="Knowles S.L."/>
            <person name="Oberlies N.H."/>
            <person name="Rokas A."/>
        </authorList>
    </citation>
    <scope>NUCLEOTIDE SEQUENCE [LARGE SCALE GENOMIC DNA]</scope>
    <source>
        <strain evidence="4">G536</strain>
    </source>
</reference>
<dbReference type="Gene3D" id="2.60.120.200">
    <property type="match status" value="1"/>
</dbReference>
<feature type="signal peptide" evidence="1">
    <location>
        <begin position="1"/>
        <end position="22"/>
    </location>
</feature>
<dbReference type="SUPFAM" id="SSF49899">
    <property type="entry name" value="Concanavalin A-like lectins/glucanases"/>
    <property type="match status" value="1"/>
</dbReference>
<evidence type="ECO:0000313" key="3">
    <source>
        <dbReference type="EMBL" id="TRX92629.1"/>
    </source>
</evidence>
<name>A0A553HXE7_9PEZI</name>